<keyword evidence="1" id="KW-1133">Transmembrane helix</keyword>
<evidence type="ECO:0000313" key="4">
    <source>
        <dbReference type="EMBL" id="EBN8221744.1"/>
    </source>
</evidence>
<evidence type="ECO:0000313" key="5">
    <source>
        <dbReference type="EMBL" id="EBU3848021.1"/>
    </source>
</evidence>
<evidence type="ECO:0000313" key="7">
    <source>
        <dbReference type="EMBL" id="EDG2968160.1"/>
    </source>
</evidence>
<organism evidence="2">
    <name type="scientific">Salmonella enterica</name>
    <name type="common">Salmonella choleraesuis</name>
    <dbReference type="NCBI Taxonomy" id="28901"/>
    <lineage>
        <taxon>Bacteria</taxon>
        <taxon>Pseudomonadati</taxon>
        <taxon>Pseudomonadota</taxon>
        <taxon>Gammaproteobacteria</taxon>
        <taxon>Enterobacterales</taxon>
        <taxon>Enterobacteriaceae</taxon>
        <taxon>Salmonella</taxon>
    </lineage>
</organism>
<dbReference type="EMBL" id="AAMDSM010000001">
    <property type="protein sequence ID" value="EDG2968160.1"/>
    <property type="molecule type" value="Genomic_DNA"/>
</dbReference>
<reference evidence="2" key="1">
    <citation type="submission" date="2018-07" db="EMBL/GenBank/DDBJ databases">
        <authorList>
            <consortium name="PulseNet: The National Subtyping Network for Foodborne Disease Surveillance"/>
            <person name="Tarr C.L."/>
            <person name="Trees E."/>
            <person name="Katz L.S."/>
            <person name="Carleton-Romer H.A."/>
            <person name="Stroika S."/>
            <person name="Kucerova Z."/>
            <person name="Roache K.F."/>
            <person name="Sabol A.L."/>
            <person name="Besser J."/>
            <person name="Gerner-Smidt P."/>
        </authorList>
    </citation>
    <scope>NUCLEOTIDE SEQUENCE</scope>
    <source>
        <strain evidence="7">PNUSAS010380</strain>
        <strain evidence="2">PNUSAS025706</strain>
        <strain evidence="5">PNUSAS026139</strain>
        <strain evidence="3">PNUSAS044972</strain>
        <strain evidence="4">PNUSAS051032</strain>
        <strain evidence="6">PNUSAS103169</strain>
    </source>
</reference>
<gene>
    <name evidence="7" type="ORF">B6L61_00260</name>
    <name evidence="2" type="ORF">CSK24_21340</name>
    <name evidence="5" type="ORF">CV267_06650</name>
    <name evidence="4" type="ORF">D1C11_10175</name>
    <name evidence="3" type="ORF">DT687_00270</name>
    <name evidence="6" type="ORF">F7467_14480</name>
</gene>
<keyword evidence="1" id="KW-0472">Membrane</keyword>
<dbReference type="EMBL" id="AAHBWL010000003">
    <property type="protein sequence ID" value="EBU3848021.1"/>
    <property type="molecule type" value="Genomic_DNA"/>
</dbReference>
<accession>A0A5T7RMG7</accession>
<evidence type="ECO:0000313" key="2">
    <source>
        <dbReference type="EMBL" id="EBN1182066.1"/>
    </source>
</evidence>
<dbReference type="EMBL" id="AAGEUB010000022">
    <property type="protein sequence ID" value="EBN1182066.1"/>
    <property type="molecule type" value="Genomic_DNA"/>
</dbReference>
<feature type="transmembrane region" description="Helical" evidence="1">
    <location>
        <begin position="89"/>
        <end position="115"/>
    </location>
</feature>
<protein>
    <submittedName>
        <fullName evidence="2">Uncharacterized protein</fullName>
    </submittedName>
</protein>
<dbReference type="AlphaFoldDB" id="A0A5T7RMG7"/>
<evidence type="ECO:0000313" key="3">
    <source>
        <dbReference type="EMBL" id="EBN5002672.1"/>
    </source>
</evidence>
<feature type="transmembrane region" description="Helical" evidence="1">
    <location>
        <begin position="7"/>
        <end position="24"/>
    </location>
</feature>
<dbReference type="InterPro" id="IPR047759">
    <property type="entry name" value="LysA-like"/>
</dbReference>
<comment type="caution">
    <text evidence="2">The sequence shown here is derived from an EMBL/GenBank/DDBJ whole genome shotgun (WGS) entry which is preliminary data.</text>
</comment>
<name>A0A5T7RMG7_SALER</name>
<dbReference type="NCBIfam" id="NF038378">
    <property type="entry name" value="DNZ54_00345_fm"/>
    <property type="match status" value="1"/>
</dbReference>
<proteinExistence type="predicted"/>
<feature type="transmembrane region" description="Helical" evidence="1">
    <location>
        <begin position="30"/>
        <end position="53"/>
    </location>
</feature>
<dbReference type="EMBL" id="AALFWW010000025">
    <property type="protein sequence ID" value="ECZ0571458.1"/>
    <property type="molecule type" value="Genomic_DNA"/>
</dbReference>
<dbReference type="EMBL" id="AAGGWM010000028">
    <property type="protein sequence ID" value="EBN8221744.1"/>
    <property type="molecule type" value="Genomic_DNA"/>
</dbReference>
<evidence type="ECO:0000256" key="1">
    <source>
        <dbReference type="SAM" id="Phobius"/>
    </source>
</evidence>
<sequence>MKWLKQYWVPVLVFLLLILTDALYPQSHAAFPVALAMWCEFALISFICFAGLYSCTLTGGDRQRVRHFLVWLLALRDKVPLAWYHRLAIALLMAMAGWGLTAVVYACSFSSALIIKDEIKATRE</sequence>
<dbReference type="EMBL" id="AAGFXN010000001">
    <property type="protein sequence ID" value="EBN5002672.1"/>
    <property type="molecule type" value="Genomic_DNA"/>
</dbReference>
<evidence type="ECO:0000313" key="6">
    <source>
        <dbReference type="EMBL" id="ECZ0571458.1"/>
    </source>
</evidence>
<keyword evidence="1" id="KW-0812">Transmembrane</keyword>